<feature type="region of interest" description="Disordered" evidence="1">
    <location>
        <begin position="26"/>
        <end position="53"/>
    </location>
</feature>
<evidence type="ECO:0000313" key="3">
    <source>
        <dbReference type="Proteomes" id="UP000299102"/>
    </source>
</evidence>
<sequence length="84" mass="9046">MLSNITVTLKTAFAPRVRESLTGLVPGSAIESGRREGGPVTPSPGRGETRIKQLNSVTGDKISDFCDLMEGTDRRLDILCVNEN</sequence>
<dbReference type="AlphaFoldDB" id="A0A4C1YTU4"/>
<gene>
    <name evidence="2" type="ORF">EVAR_58183_1</name>
</gene>
<protein>
    <submittedName>
        <fullName evidence="2">Uncharacterized protein</fullName>
    </submittedName>
</protein>
<proteinExistence type="predicted"/>
<reference evidence="2 3" key="1">
    <citation type="journal article" date="2019" name="Commun. Biol.">
        <title>The bagworm genome reveals a unique fibroin gene that provides high tensile strength.</title>
        <authorList>
            <person name="Kono N."/>
            <person name="Nakamura H."/>
            <person name="Ohtoshi R."/>
            <person name="Tomita M."/>
            <person name="Numata K."/>
            <person name="Arakawa K."/>
        </authorList>
    </citation>
    <scope>NUCLEOTIDE SEQUENCE [LARGE SCALE GENOMIC DNA]</scope>
</reference>
<organism evidence="2 3">
    <name type="scientific">Eumeta variegata</name>
    <name type="common">Bagworm moth</name>
    <name type="synonym">Eumeta japonica</name>
    <dbReference type="NCBI Taxonomy" id="151549"/>
    <lineage>
        <taxon>Eukaryota</taxon>
        <taxon>Metazoa</taxon>
        <taxon>Ecdysozoa</taxon>
        <taxon>Arthropoda</taxon>
        <taxon>Hexapoda</taxon>
        <taxon>Insecta</taxon>
        <taxon>Pterygota</taxon>
        <taxon>Neoptera</taxon>
        <taxon>Endopterygota</taxon>
        <taxon>Lepidoptera</taxon>
        <taxon>Glossata</taxon>
        <taxon>Ditrysia</taxon>
        <taxon>Tineoidea</taxon>
        <taxon>Psychidae</taxon>
        <taxon>Oiketicinae</taxon>
        <taxon>Eumeta</taxon>
    </lineage>
</organism>
<dbReference type="EMBL" id="BGZK01001368">
    <property type="protein sequence ID" value="GBP78393.1"/>
    <property type="molecule type" value="Genomic_DNA"/>
</dbReference>
<name>A0A4C1YTU4_EUMVA</name>
<evidence type="ECO:0000256" key="1">
    <source>
        <dbReference type="SAM" id="MobiDB-lite"/>
    </source>
</evidence>
<comment type="caution">
    <text evidence="2">The sequence shown here is derived from an EMBL/GenBank/DDBJ whole genome shotgun (WGS) entry which is preliminary data.</text>
</comment>
<dbReference type="Proteomes" id="UP000299102">
    <property type="component" value="Unassembled WGS sequence"/>
</dbReference>
<evidence type="ECO:0000313" key="2">
    <source>
        <dbReference type="EMBL" id="GBP78393.1"/>
    </source>
</evidence>
<accession>A0A4C1YTU4</accession>
<keyword evidence="3" id="KW-1185">Reference proteome</keyword>